<dbReference type="AlphaFoldDB" id="A0A124JT68"/>
<dbReference type="Proteomes" id="UP000058012">
    <property type="component" value="Unassembled WGS sequence"/>
</dbReference>
<name>A0A124JT68_9SPHN</name>
<dbReference type="OrthoDB" id="7408907at2"/>
<evidence type="ECO:0008006" key="4">
    <source>
        <dbReference type="Google" id="ProtNLM"/>
    </source>
</evidence>
<accession>A0A124JT68</accession>
<protein>
    <recommendedName>
        <fullName evidence="4">DUF736 domain-containing protein</fullName>
    </recommendedName>
</protein>
<keyword evidence="3" id="KW-1185">Reference proteome</keyword>
<proteinExistence type="predicted"/>
<dbReference type="EMBL" id="LLZS01000012">
    <property type="protein sequence ID" value="KUR69875.1"/>
    <property type="molecule type" value="Genomic_DNA"/>
</dbReference>
<feature type="transmembrane region" description="Helical" evidence="1">
    <location>
        <begin position="12"/>
        <end position="29"/>
    </location>
</feature>
<organism evidence="2 3">
    <name type="scientific">Novosphingobium fuchskuhlense</name>
    <dbReference type="NCBI Taxonomy" id="1117702"/>
    <lineage>
        <taxon>Bacteria</taxon>
        <taxon>Pseudomonadati</taxon>
        <taxon>Pseudomonadota</taxon>
        <taxon>Alphaproteobacteria</taxon>
        <taxon>Sphingomonadales</taxon>
        <taxon>Sphingomonadaceae</taxon>
        <taxon>Novosphingobium</taxon>
    </lineage>
</organism>
<keyword evidence="1" id="KW-0812">Transmembrane</keyword>
<reference evidence="2 3" key="1">
    <citation type="submission" date="2015-10" db="EMBL/GenBank/DDBJ databases">
        <title>Draft genome sequence of Novosphingobium fuchskuhlense DSM 25065 isolated from a surface water sample of the southwest basin of Lake Grosse Fuchskuhle.</title>
        <authorList>
            <person name="Ruckert C."/>
            <person name="Winkler A."/>
            <person name="Glaeser J."/>
            <person name="Grossart H.-P."/>
            <person name="Kalinowski J."/>
            <person name="Glaeser S."/>
        </authorList>
    </citation>
    <scope>NUCLEOTIDE SEQUENCE [LARGE SCALE GENOMIC DNA]</scope>
    <source>
        <strain evidence="2 3">FNE08-7</strain>
    </source>
</reference>
<keyword evidence="1" id="KW-1133">Transmembrane helix</keyword>
<dbReference type="Pfam" id="PF05284">
    <property type="entry name" value="DUF736"/>
    <property type="match status" value="1"/>
</dbReference>
<sequence length="126" mass="13718">MNIGIIRMGERGALVGSIATIAVAMNFLLRPVQSSNPKAPRYEICTRNPAGVLVQVGALWEQTSKSTGECFLQGRIDDPSMARPLAVNAFRQDDGSYNIAWLRPQRRAAEPFGVPANDNRDFSVAA</sequence>
<dbReference type="RefSeq" id="WP_067914470.1">
    <property type="nucleotide sequence ID" value="NZ_KQ954248.1"/>
</dbReference>
<comment type="caution">
    <text evidence="2">The sequence shown here is derived from an EMBL/GenBank/DDBJ whole genome shotgun (WGS) entry which is preliminary data.</text>
</comment>
<evidence type="ECO:0000313" key="2">
    <source>
        <dbReference type="EMBL" id="KUR69875.1"/>
    </source>
</evidence>
<keyword evidence="1" id="KW-0472">Membrane</keyword>
<evidence type="ECO:0000313" key="3">
    <source>
        <dbReference type="Proteomes" id="UP000058012"/>
    </source>
</evidence>
<dbReference type="InterPro" id="IPR007948">
    <property type="entry name" value="DUF736"/>
</dbReference>
<evidence type="ECO:0000256" key="1">
    <source>
        <dbReference type="SAM" id="Phobius"/>
    </source>
</evidence>
<dbReference type="STRING" id="1117702.AQZ52_17905"/>
<gene>
    <name evidence="2" type="ORF">AQZ52_17905</name>
</gene>